<dbReference type="InterPro" id="IPR045060">
    <property type="entry name" value="Phe-tRNA-ligase_IIc_bsu"/>
</dbReference>
<dbReference type="CDD" id="cd02796">
    <property type="entry name" value="tRNA_bind_bactPheRS"/>
    <property type="match status" value="1"/>
</dbReference>
<evidence type="ECO:0000256" key="11">
    <source>
        <dbReference type="ARBA" id="ARBA00022884"/>
    </source>
</evidence>
<organism evidence="20 21">
    <name type="scientific">Roseibium algae</name>
    <dbReference type="NCBI Taxonomy" id="3123038"/>
    <lineage>
        <taxon>Bacteria</taxon>
        <taxon>Pseudomonadati</taxon>
        <taxon>Pseudomonadota</taxon>
        <taxon>Alphaproteobacteria</taxon>
        <taxon>Hyphomicrobiales</taxon>
        <taxon>Stappiaceae</taxon>
        <taxon>Roseibium</taxon>
    </lineage>
</organism>
<evidence type="ECO:0000256" key="6">
    <source>
        <dbReference type="ARBA" id="ARBA00022598"/>
    </source>
</evidence>
<dbReference type="SUPFAM" id="SSF46955">
    <property type="entry name" value="Putative DNA-binding domain"/>
    <property type="match status" value="1"/>
</dbReference>
<proteinExistence type="inferred from homology"/>
<dbReference type="Pfam" id="PF17759">
    <property type="entry name" value="tRNA_synthFbeta"/>
    <property type="match status" value="1"/>
</dbReference>
<keyword evidence="12 15" id="KW-0648">Protein biosynthesis</keyword>
<evidence type="ECO:0000259" key="18">
    <source>
        <dbReference type="PROSITE" id="PS51447"/>
    </source>
</evidence>
<dbReference type="Gene3D" id="3.30.56.10">
    <property type="match status" value="2"/>
</dbReference>
<dbReference type="HAMAP" id="MF_00283">
    <property type="entry name" value="Phe_tRNA_synth_beta1"/>
    <property type="match status" value="1"/>
</dbReference>
<dbReference type="GO" id="GO:0004826">
    <property type="term" value="F:phenylalanine-tRNA ligase activity"/>
    <property type="evidence" value="ECO:0007669"/>
    <property type="project" value="UniProtKB-EC"/>
</dbReference>
<dbReference type="InterPro" id="IPR012340">
    <property type="entry name" value="NA-bd_OB-fold"/>
</dbReference>
<evidence type="ECO:0000256" key="1">
    <source>
        <dbReference type="ARBA" id="ARBA00004496"/>
    </source>
</evidence>
<dbReference type="EC" id="6.1.1.20" evidence="15"/>
<evidence type="ECO:0000256" key="10">
    <source>
        <dbReference type="ARBA" id="ARBA00022842"/>
    </source>
</evidence>
<dbReference type="EMBL" id="JBAKIA010000016">
    <property type="protein sequence ID" value="MEJ8476263.1"/>
    <property type="molecule type" value="Genomic_DNA"/>
</dbReference>
<comment type="cofactor">
    <cofactor evidence="15">
        <name>Mg(2+)</name>
        <dbReference type="ChEBI" id="CHEBI:18420"/>
    </cofactor>
    <text evidence="15">Binds 2 magnesium ions per tetramer.</text>
</comment>
<comment type="caution">
    <text evidence="20">The sequence shown here is derived from an EMBL/GenBank/DDBJ whole genome shotgun (WGS) entry which is preliminary data.</text>
</comment>
<sequence length="806" mass="86272">MKFTLSWLKEYLETDASLDQIVEKLTMIGLEVEDVADRAAKLSAFKIAKVLEAEQHPNADRLQVLKVDTGEGEPVQIVCGAPNARAGLVGVLGCPGDYVPGLNITLSVGKIRDVESFGMMCSERELELSEEHDGIIDLPADAPVGVAYAEWAGLSDPIIEIGLTPNRPDCTGVYGIARDLAATGIGKLKERRHDQIRGTFPCPTGVKFEFGDTKPLCKAFGLRLVKGVKNGPSPKWMQDRLLALDLRPINTLVDITNYMTFDQGRPLHVFDASKVKGDLVVRRGVQGETIEGLNGKSYTVDENVCVISDDNGLESLGGILGGEVSGCTEGTIDVLIESALWDEDGIAATGRRLGVNTDARYRFERGVDPDYMLPGLEAATKLVMDLCGGEASEVVLTGKVPDETNIIEFPYFEVKRLSGIDASVPEINVVLKSLGFWVSGTSSSAKVAAPSWRPDIEGKADLVEEVIRILGLDRIPSMPLPRAGSVGTKVLTPGQIRRSKARRALAARGLYETVTWSFVSKKEAKAFGGGQPELSLANPISSDMSDMRPSLLPGLLMAAQRNADRGTPDVALFEVGQIFAGDKPEDQRMVATAIRRGTAVVNGSGRHWSGSSEAVSVFDAKADALAALAAIGAPVEKLQIYTDTPDCFHPGRSGCLKLGPKNTLAVFGEIHPRTLAALDIDGPLVGFEIYLDNLPQPKAKPGRSKGALNASDLMPVRRDFAFVVGKDVTAETLLKAARSADKALITDVTLFDVYEGKGIADDQKSLAIDVTLQPTQKTLKDDEIEAIGKKVVAAVQKATGGSLRSS</sequence>
<dbReference type="SUPFAM" id="SSF56037">
    <property type="entry name" value="PheT/TilS domain"/>
    <property type="match status" value="1"/>
</dbReference>
<keyword evidence="5 16" id="KW-0820">tRNA-binding</keyword>
<dbReference type="Pfam" id="PF03147">
    <property type="entry name" value="FDX-ACB"/>
    <property type="match status" value="1"/>
</dbReference>
<feature type="domain" description="TRNA-binding" evidence="17">
    <location>
        <begin position="39"/>
        <end position="149"/>
    </location>
</feature>
<dbReference type="SMART" id="SM00896">
    <property type="entry name" value="FDX-ACB"/>
    <property type="match status" value="1"/>
</dbReference>
<keyword evidence="9 15" id="KW-0067">ATP-binding</keyword>
<dbReference type="PROSITE" id="PS51483">
    <property type="entry name" value="B5"/>
    <property type="match status" value="1"/>
</dbReference>
<dbReference type="NCBIfam" id="NF045760">
    <property type="entry name" value="YtpR"/>
    <property type="match status" value="1"/>
</dbReference>
<evidence type="ECO:0000256" key="3">
    <source>
        <dbReference type="ARBA" id="ARBA00011209"/>
    </source>
</evidence>
<feature type="binding site" evidence="15">
    <location>
        <position position="461"/>
    </location>
    <ligand>
        <name>Mg(2+)</name>
        <dbReference type="ChEBI" id="CHEBI:18420"/>
        <note>shared with alpha subunit</note>
    </ligand>
</feature>
<evidence type="ECO:0000256" key="4">
    <source>
        <dbReference type="ARBA" id="ARBA00022490"/>
    </source>
</evidence>
<dbReference type="InterPro" id="IPR045864">
    <property type="entry name" value="aa-tRNA-synth_II/BPL/LPL"/>
</dbReference>
<dbReference type="Pfam" id="PF01588">
    <property type="entry name" value="tRNA_bind"/>
    <property type="match status" value="1"/>
</dbReference>
<accession>A0ABU8TR05</accession>
<dbReference type="InterPro" id="IPR004532">
    <property type="entry name" value="Phe-tRNA-ligase_IIc_bsu_bact"/>
</dbReference>
<feature type="binding site" evidence="15">
    <location>
        <position position="464"/>
    </location>
    <ligand>
        <name>Mg(2+)</name>
        <dbReference type="ChEBI" id="CHEBI:18420"/>
        <note>shared with alpha subunit</note>
    </ligand>
</feature>
<comment type="subunit">
    <text evidence="3 15">Tetramer of two alpha and two beta subunits.</text>
</comment>
<dbReference type="Gene3D" id="2.40.50.140">
    <property type="entry name" value="Nucleic acid-binding proteins"/>
    <property type="match status" value="1"/>
</dbReference>
<evidence type="ECO:0000256" key="5">
    <source>
        <dbReference type="ARBA" id="ARBA00022555"/>
    </source>
</evidence>
<reference evidence="20 21" key="1">
    <citation type="submission" date="2024-02" db="EMBL/GenBank/DDBJ databases">
        <title>Roseibium algae sp. nov., isolated from marine alga (Grateloupia sp.), showing potential in myo-inositol conversion.</title>
        <authorList>
            <person name="Wang Y."/>
        </authorList>
    </citation>
    <scope>NUCLEOTIDE SEQUENCE [LARGE SCALE GENOMIC DNA]</scope>
    <source>
        <strain evidence="20 21">H3510</strain>
    </source>
</reference>
<dbReference type="InterPro" id="IPR041616">
    <property type="entry name" value="PheRS_beta_core"/>
</dbReference>
<dbReference type="InterPro" id="IPR033714">
    <property type="entry name" value="tRNA_bind_bactPheRS"/>
</dbReference>
<evidence type="ECO:0000313" key="21">
    <source>
        <dbReference type="Proteomes" id="UP001385499"/>
    </source>
</evidence>
<keyword evidence="6 15" id="KW-0436">Ligase</keyword>
<dbReference type="PANTHER" id="PTHR10947">
    <property type="entry name" value="PHENYLALANYL-TRNA SYNTHETASE BETA CHAIN AND LEUCINE-RICH REPEAT-CONTAINING PROTEIN 47"/>
    <property type="match status" value="1"/>
</dbReference>
<protein>
    <recommendedName>
        <fullName evidence="15">Phenylalanine--tRNA ligase beta subunit</fullName>
        <ecNumber evidence="15">6.1.1.20</ecNumber>
    </recommendedName>
    <alternativeName>
        <fullName evidence="15">Phenylalanyl-tRNA synthetase beta subunit</fullName>
        <shortName evidence="15">PheRS</shortName>
    </alternativeName>
</protein>
<keyword evidence="4 15" id="KW-0963">Cytoplasm</keyword>
<feature type="binding site" evidence="15">
    <location>
        <position position="455"/>
    </location>
    <ligand>
        <name>Mg(2+)</name>
        <dbReference type="ChEBI" id="CHEBI:18420"/>
        <note>shared with alpha subunit</note>
    </ligand>
</feature>
<keyword evidence="7 15" id="KW-0479">Metal-binding</keyword>
<evidence type="ECO:0000256" key="7">
    <source>
        <dbReference type="ARBA" id="ARBA00022723"/>
    </source>
</evidence>
<dbReference type="PROSITE" id="PS50886">
    <property type="entry name" value="TRBD"/>
    <property type="match status" value="1"/>
</dbReference>
<evidence type="ECO:0000259" key="17">
    <source>
        <dbReference type="PROSITE" id="PS50886"/>
    </source>
</evidence>
<keyword evidence="10 15" id="KW-0460">Magnesium</keyword>
<dbReference type="Pfam" id="PF03484">
    <property type="entry name" value="B5"/>
    <property type="match status" value="1"/>
</dbReference>
<name>A0ABU8TR05_9HYPH</name>
<comment type="subcellular location">
    <subcellularLocation>
        <location evidence="1 15">Cytoplasm</location>
    </subcellularLocation>
</comment>
<dbReference type="SUPFAM" id="SSF54991">
    <property type="entry name" value="Anticodon-binding domain of PheRS"/>
    <property type="match status" value="1"/>
</dbReference>
<feature type="domain" description="B5" evidence="19">
    <location>
        <begin position="402"/>
        <end position="477"/>
    </location>
</feature>
<dbReference type="InterPro" id="IPR002547">
    <property type="entry name" value="tRNA-bd_dom"/>
</dbReference>
<comment type="similarity">
    <text evidence="2 15">Belongs to the phenylalanyl-tRNA synthetase beta subunit family. Type 1 subfamily.</text>
</comment>
<dbReference type="SMART" id="SM00874">
    <property type="entry name" value="B5"/>
    <property type="match status" value="1"/>
</dbReference>
<dbReference type="SMART" id="SM00873">
    <property type="entry name" value="B3_4"/>
    <property type="match status" value="1"/>
</dbReference>
<evidence type="ECO:0000259" key="19">
    <source>
        <dbReference type="PROSITE" id="PS51483"/>
    </source>
</evidence>
<dbReference type="SUPFAM" id="SSF50249">
    <property type="entry name" value="Nucleic acid-binding proteins"/>
    <property type="match status" value="1"/>
</dbReference>
<feature type="domain" description="FDX-ACB" evidence="18">
    <location>
        <begin position="711"/>
        <end position="804"/>
    </location>
</feature>
<dbReference type="NCBIfam" id="TIGR00472">
    <property type="entry name" value="pheT_bact"/>
    <property type="match status" value="1"/>
</dbReference>
<feature type="binding site" evidence="15">
    <location>
        <position position="465"/>
    </location>
    <ligand>
        <name>Mg(2+)</name>
        <dbReference type="ChEBI" id="CHEBI:18420"/>
        <note>shared with alpha subunit</note>
    </ligand>
</feature>
<evidence type="ECO:0000313" key="20">
    <source>
        <dbReference type="EMBL" id="MEJ8476263.1"/>
    </source>
</evidence>
<evidence type="ECO:0000256" key="2">
    <source>
        <dbReference type="ARBA" id="ARBA00008653"/>
    </source>
</evidence>
<evidence type="ECO:0000256" key="16">
    <source>
        <dbReference type="PROSITE-ProRule" id="PRU00209"/>
    </source>
</evidence>
<evidence type="ECO:0000256" key="12">
    <source>
        <dbReference type="ARBA" id="ARBA00022917"/>
    </source>
</evidence>
<dbReference type="Gene3D" id="3.30.70.380">
    <property type="entry name" value="Ferrodoxin-fold anticodon-binding domain"/>
    <property type="match status" value="1"/>
</dbReference>
<evidence type="ECO:0000256" key="9">
    <source>
        <dbReference type="ARBA" id="ARBA00022840"/>
    </source>
</evidence>
<dbReference type="InterPro" id="IPR020825">
    <property type="entry name" value="Phe-tRNA_synthase-like_B3/B4"/>
</dbReference>
<keyword evidence="8 15" id="KW-0547">Nucleotide-binding</keyword>
<comment type="catalytic activity">
    <reaction evidence="14 15">
        <text>tRNA(Phe) + L-phenylalanine + ATP = L-phenylalanyl-tRNA(Phe) + AMP + diphosphate + H(+)</text>
        <dbReference type="Rhea" id="RHEA:19413"/>
        <dbReference type="Rhea" id="RHEA-COMP:9668"/>
        <dbReference type="Rhea" id="RHEA-COMP:9699"/>
        <dbReference type="ChEBI" id="CHEBI:15378"/>
        <dbReference type="ChEBI" id="CHEBI:30616"/>
        <dbReference type="ChEBI" id="CHEBI:33019"/>
        <dbReference type="ChEBI" id="CHEBI:58095"/>
        <dbReference type="ChEBI" id="CHEBI:78442"/>
        <dbReference type="ChEBI" id="CHEBI:78531"/>
        <dbReference type="ChEBI" id="CHEBI:456215"/>
        <dbReference type="EC" id="6.1.1.20"/>
    </reaction>
</comment>
<gene>
    <name evidence="15 20" type="primary">pheT</name>
    <name evidence="20" type="ORF">V6575_19395</name>
</gene>
<evidence type="ECO:0000256" key="13">
    <source>
        <dbReference type="ARBA" id="ARBA00023146"/>
    </source>
</evidence>
<dbReference type="Gene3D" id="3.50.40.10">
    <property type="entry name" value="Phenylalanyl-trna Synthetase, Chain B, domain 3"/>
    <property type="match status" value="1"/>
</dbReference>
<dbReference type="SUPFAM" id="SSF55681">
    <property type="entry name" value="Class II aaRS and biotin synthetases"/>
    <property type="match status" value="1"/>
</dbReference>
<evidence type="ECO:0000256" key="8">
    <source>
        <dbReference type="ARBA" id="ARBA00022741"/>
    </source>
</evidence>
<dbReference type="Proteomes" id="UP001385499">
    <property type="component" value="Unassembled WGS sequence"/>
</dbReference>
<keyword evidence="13 15" id="KW-0030">Aminoacyl-tRNA synthetase</keyword>
<dbReference type="InterPro" id="IPR009061">
    <property type="entry name" value="DNA-bd_dom_put_sf"/>
</dbReference>
<evidence type="ECO:0000256" key="14">
    <source>
        <dbReference type="ARBA" id="ARBA00049255"/>
    </source>
</evidence>
<dbReference type="PROSITE" id="PS51447">
    <property type="entry name" value="FDX_ACB"/>
    <property type="match status" value="1"/>
</dbReference>
<dbReference type="PANTHER" id="PTHR10947:SF0">
    <property type="entry name" value="PHENYLALANINE--TRNA LIGASE BETA SUBUNIT"/>
    <property type="match status" value="1"/>
</dbReference>
<keyword evidence="21" id="KW-1185">Reference proteome</keyword>
<dbReference type="InterPro" id="IPR005147">
    <property type="entry name" value="tRNA_synthase_B5-dom"/>
</dbReference>
<dbReference type="RefSeq" id="WP_340276688.1">
    <property type="nucleotide sequence ID" value="NZ_JBAKIA010000016.1"/>
</dbReference>
<dbReference type="Gene3D" id="3.30.930.10">
    <property type="entry name" value="Bira Bifunctional Protein, Domain 2"/>
    <property type="match status" value="1"/>
</dbReference>
<evidence type="ECO:0000256" key="15">
    <source>
        <dbReference type="HAMAP-Rule" id="MF_00283"/>
    </source>
</evidence>
<dbReference type="Pfam" id="PF03483">
    <property type="entry name" value="B3_4"/>
    <property type="match status" value="1"/>
</dbReference>
<keyword evidence="11 16" id="KW-0694">RNA-binding</keyword>
<dbReference type="InterPro" id="IPR005121">
    <property type="entry name" value="Fdx_antiC-bd"/>
</dbReference>
<dbReference type="CDD" id="cd00769">
    <property type="entry name" value="PheRS_beta_core"/>
    <property type="match status" value="1"/>
</dbReference>
<dbReference type="InterPro" id="IPR036690">
    <property type="entry name" value="Fdx_antiC-bd_sf"/>
</dbReference>
<dbReference type="InterPro" id="IPR005146">
    <property type="entry name" value="B3/B4_tRNA-bd"/>
</dbReference>